<dbReference type="RefSeq" id="XP_040767630.1">
    <property type="nucleotide sequence ID" value="XM_040908122.1"/>
</dbReference>
<reference evidence="1 2" key="1">
    <citation type="journal article" date="2016" name="Mol. Biol. Evol.">
        <title>Comparative Genomics of Early-Diverging Mushroom-Forming Fungi Provides Insights into the Origins of Lignocellulose Decay Capabilities.</title>
        <authorList>
            <person name="Nagy L.G."/>
            <person name="Riley R."/>
            <person name="Tritt A."/>
            <person name="Adam C."/>
            <person name="Daum C."/>
            <person name="Floudas D."/>
            <person name="Sun H."/>
            <person name="Yadav J.S."/>
            <person name="Pangilinan J."/>
            <person name="Larsson K.H."/>
            <person name="Matsuura K."/>
            <person name="Barry K."/>
            <person name="Labutti K."/>
            <person name="Kuo R."/>
            <person name="Ohm R.A."/>
            <person name="Bhattacharya S.S."/>
            <person name="Shirouzu T."/>
            <person name="Yoshinaga Y."/>
            <person name="Martin F.M."/>
            <person name="Grigoriev I.V."/>
            <person name="Hibbett D.S."/>
        </authorList>
    </citation>
    <scope>NUCLEOTIDE SEQUENCE [LARGE SCALE GENOMIC DNA]</scope>
    <source>
        <strain evidence="1 2">93-53</strain>
    </source>
</reference>
<evidence type="ECO:0000313" key="1">
    <source>
        <dbReference type="EMBL" id="KZT09890.1"/>
    </source>
</evidence>
<organism evidence="1 2">
    <name type="scientific">Laetiporus sulphureus 93-53</name>
    <dbReference type="NCBI Taxonomy" id="1314785"/>
    <lineage>
        <taxon>Eukaryota</taxon>
        <taxon>Fungi</taxon>
        <taxon>Dikarya</taxon>
        <taxon>Basidiomycota</taxon>
        <taxon>Agaricomycotina</taxon>
        <taxon>Agaricomycetes</taxon>
        <taxon>Polyporales</taxon>
        <taxon>Laetiporus</taxon>
    </lineage>
</organism>
<sequence length="54" mass="5951">MGDAYVLQTCSSSLDKSGTSMTCMTESDIARKTHLNHECHGRHHAWTAAKCMPL</sequence>
<keyword evidence="2" id="KW-1185">Reference proteome</keyword>
<evidence type="ECO:0000313" key="2">
    <source>
        <dbReference type="Proteomes" id="UP000076871"/>
    </source>
</evidence>
<gene>
    <name evidence="1" type="ORF">LAESUDRAFT_722040</name>
</gene>
<dbReference type="GeneID" id="63825151"/>
<accession>A0A165G6F3</accession>
<dbReference type="AlphaFoldDB" id="A0A165G6F3"/>
<dbReference type="EMBL" id="KV427610">
    <property type="protein sequence ID" value="KZT09890.1"/>
    <property type="molecule type" value="Genomic_DNA"/>
</dbReference>
<dbReference type="Proteomes" id="UP000076871">
    <property type="component" value="Unassembled WGS sequence"/>
</dbReference>
<proteinExistence type="predicted"/>
<protein>
    <submittedName>
        <fullName evidence="1">Uncharacterized protein</fullName>
    </submittedName>
</protein>
<dbReference type="InParanoid" id="A0A165G6F3"/>
<name>A0A165G6F3_9APHY</name>